<dbReference type="RefSeq" id="WP_023852452.1">
    <property type="nucleotide sequence ID" value="NZ_CP047166.1"/>
</dbReference>
<dbReference type="EMBL" id="CP047166">
    <property type="protein sequence ID" value="QRF65717.1"/>
    <property type="molecule type" value="Genomic_DNA"/>
</dbReference>
<keyword evidence="3" id="KW-1185">Reference proteome</keyword>
<sequence length="88" mass="9335">MRGAAILAALTGLAAPAMAQEVEVYTLYRSNPVDRLAAEHVATFDTRQGAEANSETCLTVAGLLEAQPENDRRYWCRPGRVAGGGATD</sequence>
<proteinExistence type="predicted"/>
<accession>A0ABX7F5Z1</accession>
<evidence type="ECO:0008006" key="4">
    <source>
        <dbReference type="Google" id="ProtNLM"/>
    </source>
</evidence>
<organism evidence="2 3">
    <name type="scientific">Ponticoccus alexandrii</name>
    <dbReference type="NCBI Taxonomy" id="1943633"/>
    <lineage>
        <taxon>Bacteria</taxon>
        <taxon>Pseudomonadati</taxon>
        <taxon>Pseudomonadota</taxon>
        <taxon>Alphaproteobacteria</taxon>
        <taxon>Rhodobacterales</taxon>
        <taxon>Roseobacteraceae</taxon>
        <taxon>Ponticoccus</taxon>
    </lineage>
</organism>
<reference evidence="2 3" key="1">
    <citation type="submission" date="2019-12" db="EMBL/GenBank/DDBJ databases">
        <title>Complete Genome Sequence of a Quorum-Sensing Bacterium,Rhodobacteraceae bacterium C31, Isolated from a marine microalgae symbiotic bacteria.</title>
        <authorList>
            <person name="Zhang Y."/>
        </authorList>
    </citation>
    <scope>NUCLEOTIDE SEQUENCE [LARGE SCALE GENOMIC DNA]</scope>
    <source>
        <strain evidence="2 3">C31</strain>
    </source>
</reference>
<evidence type="ECO:0000256" key="1">
    <source>
        <dbReference type="SAM" id="SignalP"/>
    </source>
</evidence>
<keyword evidence="1" id="KW-0732">Signal</keyword>
<feature type="signal peptide" evidence="1">
    <location>
        <begin position="1"/>
        <end position="19"/>
    </location>
</feature>
<gene>
    <name evidence="2" type="ORF">GQA70_04915</name>
</gene>
<feature type="chain" id="PRO_5046877438" description="UrcA family protein" evidence="1">
    <location>
        <begin position="20"/>
        <end position="88"/>
    </location>
</feature>
<protein>
    <recommendedName>
        <fullName evidence="4">UrcA family protein</fullName>
    </recommendedName>
</protein>
<evidence type="ECO:0000313" key="3">
    <source>
        <dbReference type="Proteomes" id="UP000596387"/>
    </source>
</evidence>
<evidence type="ECO:0000313" key="2">
    <source>
        <dbReference type="EMBL" id="QRF65717.1"/>
    </source>
</evidence>
<name>A0ABX7F5Z1_9RHOB</name>
<dbReference type="Proteomes" id="UP000596387">
    <property type="component" value="Chromosome"/>
</dbReference>